<evidence type="ECO:0000313" key="3">
    <source>
        <dbReference type="Proteomes" id="UP000237966"/>
    </source>
</evidence>
<evidence type="ECO:0000256" key="1">
    <source>
        <dbReference type="ARBA" id="ARBA00023118"/>
    </source>
</evidence>
<dbReference type="Pfam" id="PF09704">
    <property type="entry name" value="Cas_Cas5d"/>
    <property type="match status" value="1"/>
</dbReference>
<dbReference type="GO" id="GO:0043571">
    <property type="term" value="P:maintenance of CRISPR repeat elements"/>
    <property type="evidence" value="ECO:0007669"/>
    <property type="project" value="InterPro"/>
</dbReference>
<dbReference type="GO" id="GO:0051607">
    <property type="term" value="P:defense response to virus"/>
    <property type="evidence" value="ECO:0007669"/>
    <property type="project" value="UniProtKB-KW"/>
</dbReference>
<dbReference type="InterPro" id="IPR010147">
    <property type="entry name" value="CRISPR-assoc_prot_CasD"/>
</dbReference>
<dbReference type="GeneID" id="93666157"/>
<sequence>MTVLMLQLAGPLQSWGTSSRYARRDSGREPSKSGIIGMIAAAQGRRRTDPIEDLVGLKIGVRSDQPGHLIRDYQTARHPLWKNAALSTRYYLSDAVFLAAIEAEISLLEGIDKSVKSPQFPLYLGRRSCPPSRPVSFGLRDGTLADALEKEPWIASEWCKRRARTPTARLLISIDGSNASSISVRDIPVSFNEERREYLWRDVISYETEVDNEFVSSISVPRRFGDLDSWSAVEV</sequence>
<name>A0A2S5Y9R4_9MICO</name>
<comment type="caution">
    <text evidence="2">The sequence shown here is derived from an EMBL/GenBank/DDBJ whole genome shotgun (WGS) entry which is preliminary data.</text>
</comment>
<proteinExistence type="predicted"/>
<dbReference type="NCBIfam" id="TIGR01868">
    <property type="entry name" value="casD_Cas5e"/>
    <property type="match status" value="1"/>
</dbReference>
<dbReference type="Proteomes" id="UP000237966">
    <property type="component" value="Unassembled WGS sequence"/>
</dbReference>
<dbReference type="AlphaFoldDB" id="A0A2S5Y9R4"/>
<dbReference type="EMBL" id="PSWU01000001">
    <property type="protein sequence ID" value="PPI17085.1"/>
    <property type="molecule type" value="Genomic_DNA"/>
</dbReference>
<reference evidence="2 3" key="1">
    <citation type="submission" date="2018-02" db="EMBL/GenBank/DDBJ databases">
        <title>Bacteriophage NCPPB3778 and a type I-E CRISPR drive the evolution of the US Biological Select Agent, Rathayibacter toxicus.</title>
        <authorList>
            <person name="Davis E.W.II."/>
            <person name="Tabima J.F."/>
            <person name="Weisberg A.J."/>
            <person name="Lopes L.D."/>
            <person name="Wiseman M.S."/>
            <person name="Wiseman M.S."/>
            <person name="Pupko T."/>
            <person name="Belcher M.S."/>
            <person name="Sechler A.J."/>
            <person name="Tancos M.A."/>
            <person name="Schroeder B.K."/>
            <person name="Murray T.D."/>
            <person name="Luster D.G."/>
            <person name="Schneider W.L."/>
            <person name="Rogers E."/>
            <person name="Andreote F.D."/>
            <person name="Grunwald N.J."/>
            <person name="Putnam M.L."/>
            <person name="Chang J.H."/>
        </authorList>
    </citation>
    <scope>NUCLEOTIDE SEQUENCE [LARGE SCALE GENOMIC DNA]</scope>
    <source>
        <strain evidence="2 3">FH99</strain>
    </source>
</reference>
<dbReference type="RefSeq" id="WP_081656819.1">
    <property type="nucleotide sequence ID" value="NZ_CP013292.1"/>
</dbReference>
<dbReference type="OrthoDB" id="3189549at2"/>
<keyword evidence="1" id="KW-0051">Antiviral defense</keyword>
<dbReference type="GO" id="GO:0003723">
    <property type="term" value="F:RNA binding"/>
    <property type="evidence" value="ECO:0007669"/>
    <property type="project" value="InterPro"/>
</dbReference>
<dbReference type="CDD" id="cd09756">
    <property type="entry name" value="Cas5_I-E"/>
    <property type="match status" value="1"/>
</dbReference>
<dbReference type="NCBIfam" id="TIGR02593">
    <property type="entry name" value="CRISPR_cas5"/>
    <property type="match status" value="1"/>
</dbReference>
<protein>
    <submittedName>
        <fullName evidence="2">Type I-E CRISPR-associated protein Cas5/CasD</fullName>
    </submittedName>
</protein>
<accession>A0A2S5Y9R4</accession>
<dbReference type="Gene3D" id="3.30.70.2660">
    <property type="match status" value="1"/>
</dbReference>
<dbReference type="InterPro" id="IPR021124">
    <property type="entry name" value="CRISPR-assoc_prot_Cas5"/>
</dbReference>
<dbReference type="InterPro" id="IPR013422">
    <property type="entry name" value="CRISPR-assoc_prot_Cas5_N"/>
</dbReference>
<gene>
    <name evidence="2" type="primary">cas5e</name>
    <name evidence="2" type="ORF">C5C51_00175</name>
</gene>
<organism evidence="2 3">
    <name type="scientific">Rathayibacter toxicus</name>
    <dbReference type="NCBI Taxonomy" id="145458"/>
    <lineage>
        <taxon>Bacteria</taxon>
        <taxon>Bacillati</taxon>
        <taxon>Actinomycetota</taxon>
        <taxon>Actinomycetes</taxon>
        <taxon>Micrococcales</taxon>
        <taxon>Microbacteriaceae</taxon>
        <taxon>Rathayibacter</taxon>
    </lineage>
</organism>
<evidence type="ECO:0000313" key="2">
    <source>
        <dbReference type="EMBL" id="PPI17085.1"/>
    </source>
</evidence>